<accession>A0A8H5D5Y2</accession>
<dbReference type="OrthoDB" id="3010677at2759"/>
<dbReference type="Gene3D" id="3.80.10.10">
    <property type="entry name" value="Ribonuclease Inhibitor"/>
    <property type="match status" value="1"/>
</dbReference>
<dbReference type="InterPro" id="IPR032675">
    <property type="entry name" value="LRR_dom_sf"/>
</dbReference>
<protein>
    <recommendedName>
        <fullName evidence="3">F-box domain-containing protein</fullName>
    </recommendedName>
</protein>
<gene>
    <name evidence="1" type="ORF">D9756_006892</name>
</gene>
<organism evidence="1 2">
    <name type="scientific">Leucocoprinus leucothites</name>
    <dbReference type="NCBI Taxonomy" id="201217"/>
    <lineage>
        <taxon>Eukaryota</taxon>
        <taxon>Fungi</taxon>
        <taxon>Dikarya</taxon>
        <taxon>Basidiomycota</taxon>
        <taxon>Agaricomycotina</taxon>
        <taxon>Agaricomycetes</taxon>
        <taxon>Agaricomycetidae</taxon>
        <taxon>Agaricales</taxon>
        <taxon>Agaricineae</taxon>
        <taxon>Agaricaceae</taxon>
        <taxon>Leucocoprinus</taxon>
    </lineage>
</organism>
<evidence type="ECO:0000313" key="1">
    <source>
        <dbReference type="EMBL" id="KAF5354184.1"/>
    </source>
</evidence>
<dbReference type="Proteomes" id="UP000559027">
    <property type="component" value="Unassembled WGS sequence"/>
</dbReference>
<sequence length="470" mass="52622">MSLTDTAAKQDQSVTRPGSGILGLNRDILFTITQYCLSHEDSESIEIPPTLQSQQLILCQVCRSLRSLILTSPSLWTRFTFTGTKLGQHRELFKEWLSRAEGLLDSFPISIENREGCSFSVVELEEFVLPYSDRLLRLHLYLEYEALDRLFHPILPIAFPRLANFSVICSDFQQPSLLDVEPIFRGSPVEEFAMTLGPPVLIRGLGISWAGLRVLRLIVTRARFYFPISWIHAILNACRETLETCSISLEPTTDPDLPRLTLPHLNHLSIHFRDSGWKTQAGFFNFLSLPSLLSLELSCYDGLAFNEACSALKSFFHRSSSIRRLCFERTPSPGMGFSTTVNSLEVVNILTLLSNLRSIHLPKGPHTNIVAVLEAVLLKGVCPFLETMEITVNNGMQVVRVIQALWNETAGIGGRERSIRGIKLVDPKLSWIGNDESSQTEDPDIAAVQAILRELKDEGLVVTLTNTLEA</sequence>
<proteinExistence type="predicted"/>
<evidence type="ECO:0000313" key="2">
    <source>
        <dbReference type="Proteomes" id="UP000559027"/>
    </source>
</evidence>
<dbReference type="EMBL" id="JAACJO010000009">
    <property type="protein sequence ID" value="KAF5354184.1"/>
    <property type="molecule type" value="Genomic_DNA"/>
</dbReference>
<evidence type="ECO:0008006" key="3">
    <source>
        <dbReference type="Google" id="ProtNLM"/>
    </source>
</evidence>
<keyword evidence="2" id="KW-1185">Reference proteome</keyword>
<comment type="caution">
    <text evidence="1">The sequence shown here is derived from an EMBL/GenBank/DDBJ whole genome shotgun (WGS) entry which is preliminary data.</text>
</comment>
<dbReference type="AlphaFoldDB" id="A0A8H5D5Y2"/>
<name>A0A8H5D5Y2_9AGAR</name>
<reference evidence="1 2" key="1">
    <citation type="journal article" date="2020" name="ISME J.">
        <title>Uncovering the hidden diversity of litter-decomposition mechanisms in mushroom-forming fungi.</title>
        <authorList>
            <person name="Floudas D."/>
            <person name="Bentzer J."/>
            <person name="Ahren D."/>
            <person name="Johansson T."/>
            <person name="Persson P."/>
            <person name="Tunlid A."/>
        </authorList>
    </citation>
    <scope>NUCLEOTIDE SEQUENCE [LARGE SCALE GENOMIC DNA]</scope>
    <source>
        <strain evidence="1 2">CBS 146.42</strain>
    </source>
</reference>